<evidence type="ECO:0000313" key="3">
    <source>
        <dbReference type="Proteomes" id="UP000095300"/>
    </source>
</evidence>
<keyword evidence="3" id="KW-1185">Reference proteome</keyword>
<dbReference type="VEuPathDB" id="VectorBase:SCAU003538"/>
<organism evidence="2 3">
    <name type="scientific">Stomoxys calcitrans</name>
    <name type="common">Stable fly</name>
    <name type="synonym">Conops calcitrans</name>
    <dbReference type="NCBI Taxonomy" id="35570"/>
    <lineage>
        <taxon>Eukaryota</taxon>
        <taxon>Metazoa</taxon>
        <taxon>Ecdysozoa</taxon>
        <taxon>Arthropoda</taxon>
        <taxon>Hexapoda</taxon>
        <taxon>Insecta</taxon>
        <taxon>Pterygota</taxon>
        <taxon>Neoptera</taxon>
        <taxon>Endopterygota</taxon>
        <taxon>Diptera</taxon>
        <taxon>Brachycera</taxon>
        <taxon>Muscomorpha</taxon>
        <taxon>Muscoidea</taxon>
        <taxon>Muscidae</taxon>
        <taxon>Stomoxys</taxon>
    </lineage>
</organism>
<dbReference type="KEGG" id="scac:106091688"/>
<dbReference type="Proteomes" id="UP000095300">
    <property type="component" value="Unassembled WGS sequence"/>
</dbReference>
<sequence>MKFICVVVLACALGLSQGQLNFGMNFGMKSAFGGIPPGQFFQTIVLQSEAEKLLVNPDLPEDLRQRVLDSMSNAEEGFNNCGTTGTLPWMQIRCSALQLQKSKTELKAIENEATARAQAAANAAAAAASTAVV</sequence>
<protein>
    <recommendedName>
        <fullName evidence="4">Secreted protein</fullName>
    </recommendedName>
</protein>
<accession>A0A1I8NZN7</accession>
<dbReference type="OrthoDB" id="8023940at2759"/>
<feature type="signal peptide" evidence="1">
    <location>
        <begin position="1"/>
        <end position="18"/>
    </location>
</feature>
<dbReference type="AlphaFoldDB" id="A0A1I8NZN7"/>
<evidence type="ECO:0000256" key="1">
    <source>
        <dbReference type="SAM" id="SignalP"/>
    </source>
</evidence>
<gene>
    <name evidence="2" type="primary">106091688</name>
</gene>
<keyword evidence="1" id="KW-0732">Signal</keyword>
<feature type="chain" id="PRO_5009325746" description="Secreted protein" evidence="1">
    <location>
        <begin position="19"/>
        <end position="133"/>
    </location>
</feature>
<name>A0A1I8NZN7_STOCA</name>
<evidence type="ECO:0000313" key="2">
    <source>
        <dbReference type="EnsemblMetazoa" id="SCAU003538-PA"/>
    </source>
</evidence>
<proteinExistence type="predicted"/>
<reference evidence="2" key="1">
    <citation type="submission" date="2020-05" db="UniProtKB">
        <authorList>
            <consortium name="EnsemblMetazoa"/>
        </authorList>
    </citation>
    <scope>IDENTIFICATION</scope>
    <source>
        <strain evidence="2">USDA</strain>
    </source>
</reference>
<dbReference type="STRING" id="35570.A0A1I8NZN7"/>
<dbReference type="EnsemblMetazoa" id="SCAU003538-RA">
    <property type="protein sequence ID" value="SCAU003538-PA"/>
    <property type="gene ID" value="SCAU003538"/>
</dbReference>
<evidence type="ECO:0008006" key="4">
    <source>
        <dbReference type="Google" id="ProtNLM"/>
    </source>
</evidence>